<dbReference type="PANTHER" id="PTHR43708:SF3">
    <property type="entry name" value="OXIDOREDUCTASE"/>
    <property type="match status" value="1"/>
</dbReference>
<evidence type="ECO:0000259" key="2">
    <source>
        <dbReference type="Pfam" id="PF22725"/>
    </source>
</evidence>
<evidence type="ECO:0000313" key="3">
    <source>
        <dbReference type="EMBL" id="MZR14520.1"/>
    </source>
</evidence>
<feature type="domain" description="GFO/IDH/MocA-like oxidoreductase" evidence="2">
    <location>
        <begin position="132"/>
        <end position="253"/>
    </location>
</feature>
<dbReference type="RefSeq" id="WP_161352636.1">
    <property type="nucleotide sequence ID" value="NZ_WTUX01000019.1"/>
</dbReference>
<dbReference type="EMBL" id="WTUX01000019">
    <property type="protein sequence ID" value="MZR14520.1"/>
    <property type="molecule type" value="Genomic_DNA"/>
</dbReference>
<proteinExistence type="predicted"/>
<keyword evidence="4" id="KW-1185">Reference proteome</keyword>
<evidence type="ECO:0000313" key="4">
    <source>
        <dbReference type="Proteomes" id="UP000467322"/>
    </source>
</evidence>
<name>A0A845M2E0_9RHOB</name>
<dbReference type="Proteomes" id="UP000467322">
    <property type="component" value="Unassembled WGS sequence"/>
</dbReference>
<dbReference type="InterPro" id="IPR036291">
    <property type="entry name" value="NAD(P)-bd_dom_sf"/>
</dbReference>
<evidence type="ECO:0000259" key="1">
    <source>
        <dbReference type="Pfam" id="PF01408"/>
    </source>
</evidence>
<dbReference type="InterPro" id="IPR055170">
    <property type="entry name" value="GFO_IDH_MocA-like_dom"/>
</dbReference>
<gene>
    <name evidence="3" type="ORF">GQE99_15985</name>
</gene>
<dbReference type="Pfam" id="PF01408">
    <property type="entry name" value="GFO_IDH_MocA"/>
    <property type="match status" value="1"/>
</dbReference>
<dbReference type="Gene3D" id="3.30.360.10">
    <property type="entry name" value="Dihydrodipicolinate Reductase, domain 2"/>
    <property type="match status" value="1"/>
</dbReference>
<dbReference type="SUPFAM" id="SSF55347">
    <property type="entry name" value="Glyceraldehyde-3-phosphate dehydrogenase-like, C-terminal domain"/>
    <property type="match status" value="1"/>
</dbReference>
<accession>A0A845M2E0</accession>
<dbReference type="Pfam" id="PF22725">
    <property type="entry name" value="GFO_IDH_MocA_C3"/>
    <property type="match status" value="1"/>
</dbReference>
<dbReference type="PANTHER" id="PTHR43708">
    <property type="entry name" value="CONSERVED EXPRESSED OXIDOREDUCTASE (EUROFUNG)"/>
    <property type="match status" value="1"/>
</dbReference>
<organism evidence="3 4">
    <name type="scientific">Maritimibacter harenae</name>
    <dbReference type="NCBI Taxonomy" id="2606218"/>
    <lineage>
        <taxon>Bacteria</taxon>
        <taxon>Pseudomonadati</taxon>
        <taxon>Pseudomonadota</taxon>
        <taxon>Alphaproteobacteria</taxon>
        <taxon>Rhodobacterales</taxon>
        <taxon>Roseobacteraceae</taxon>
        <taxon>Maritimibacter</taxon>
    </lineage>
</organism>
<dbReference type="GO" id="GO:0000166">
    <property type="term" value="F:nucleotide binding"/>
    <property type="evidence" value="ECO:0007669"/>
    <property type="project" value="InterPro"/>
</dbReference>
<dbReference type="InterPro" id="IPR051317">
    <property type="entry name" value="Gfo/Idh/MocA_oxidoreduct"/>
</dbReference>
<dbReference type="SUPFAM" id="SSF51735">
    <property type="entry name" value="NAD(P)-binding Rossmann-fold domains"/>
    <property type="match status" value="1"/>
</dbReference>
<dbReference type="InterPro" id="IPR000683">
    <property type="entry name" value="Gfo/Idh/MocA-like_OxRdtase_N"/>
</dbReference>
<protein>
    <recommendedName>
        <fullName evidence="5">Gfo/Idh/MocA family oxidoreductase</fullName>
    </recommendedName>
</protein>
<feature type="domain" description="Gfo/Idh/MocA-like oxidoreductase N-terminal" evidence="1">
    <location>
        <begin position="21"/>
        <end position="123"/>
    </location>
</feature>
<sequence length="337" mass="35837">MSTPNRDLVLLGGAHVHLPDHLRQIARRGWRVTHVHDRDPARRDRLCTDLAATPVEKLDALADLGVAGAVVCSETTHHDRDVPAALSAGLPIFSEKPLAGSGVAARAIAAQARDAGLLLQTGYFFRTIPALQTVRDWIAQGRVGAVSSARMRFAHDGGYADWLDLDGWMTDPALARYGGFVDEAVHALDALQWMLGPVAGGHAVTGNALGWPVDDHGTAVLRFRSGATGVVEAGWTDSRMRLELDIVGETGAIVLHDGALTLTPRGAEWPDERLALDPLDAGTGILPFLGALEGRDAPALVPPDEAASINALLDEMGLRLAPQDTDRPKGPGTWTMD</sequence>
<evidence type="ECO:0008006" key="5">
    <source>
        <dbReference type="Google" id="ProtNLM"/>
    </source>
</evidence>
<dbReference type="AlphaFoldDB" id="A0A845M2E0"/>
<dbReference type="Gene3D" id="3.40.50.720">
    <property type="entry name" value="NAD(P)-binding Rossmann-like Domain"/>
    <property type="match status" value="1"/>
</dbReference>
<reference evidence="3 4" key="1">
    <citation type="submission" date="2019-12" db="EMBL/GenBank/DDBJ databases">
        <title>Maritimibacter sp. nov. sp. isolated from sea sand.</title>
        <authorList>
            <person name="Kim J."/>
            <person name="Jeong S.E."/>
            <person name="Jung H.S."/>
            <person name="Jeon C.O."/>
        </authorList>
    </citation>
    <scope>NUCLEOTIDE SEQUENCE [LARGE SCALE GENOMIC DNA]</scope>
    <source>
        <strain evidence="3 4">DP07</strain>
    </source>
</reference>
<comment type="caution">
    <text evidence="3">The sequence shown here is derived from an EMBL/GenBank/DDBJ whole genome shotgun (WGS) entry which is preliminary data.</text>
</comment>